<accession>R2RQ81</accession>
<evidence type="ECO:0000313" key="3">
    <source>
        <dbReference type="Proteomes" id="UP000013777"/>
    </source>
</evidence>
<dbReference type="NCBIfam" id="TIGR01550">
    <property type="entry name" value="DOC_P1"/>
    <property type="match status" value="1"/>
</dbReference>
<evidence type="ECO:0000259" key="1">
    <source>
        <dbReference type="PROSITE" id="PS51459"/>
    </source>
</evidence>
<reference evidence="2 3" key="1">
    <citation type="submission" date="2013-02" db="EMBL/GenBank/DDBJ databases">
        <title>The Genome Sequence of Enterococcus asini ATCC_700915.</title>
        <authorList>
            <consortium name="The Broad Institute Genome Sequencing Platform"/>
            <consortium name="The Broad Institute Genome Sequencing Center for Infectious Disease"/>
            <person name="Earl A.M."/>
            <person name="Gilmore M.S."/>
            <person name="Lebreton F."/>
            <person name="Walker B."/>
            <person name="Young S.K."/>
            <person name="Zeng Q."/>
            <person name="Gargeya S."/>
            <person name="Fitzgerald M."/>
            <person name="Haas B."/>
            <person name="Abouelleil A."/>
            <person name="Alvarado L."/>
            <person name="Arachchi H.M."/>
            <person name="Berlin A.M."/>
            <person name="Chapman S.B."/>
            <person name="Dewar J."/>
            <person name="Goldberg J."/>
            <person name="Griggs A."/>
            <person name="Gujja S."/>
            <person name="Hansen M."/>
            <person name="Howarth C."/>
            <person name="Imamovic A."/>
            <person name="Larimer J."/>
            <person name="McCowan C."/>
            <person name="Murphy C."/>
            <person name="Neiman D."/>
            <person name="Pearson M."/>
            <person name="Priest M."/>
            <person name="Roberts A."/>
            <person name="Saif S."/>
            <person name="Shea T."/>
            <person name="Sisk P."/>
            <person name="Sykes S."/>
            <person name="Wortman J."/>
            <person name="Nusbaum C."/>
            <person name="Birren B."/>
        </authorList>
    </citation>
    <scope>NUCLEOTIDE SEQUENCE [LARGE SCALE GENOMIC DNA]</scope>
    <source>
        <strain evidence="2 3">ATCC 700915</strain>
    </source>
</reference>
<dbReference type="PROSITE" id="PS51459">
    <property type="entry name" value="FIDO"/>
    <property type="match status" value="1"/>
</dbReference>
<protein>
    <submittedName>
        <fullName evidence="2">Death-on-curing family protein</fullName>
    </submittedName>
</protein>
<comment type="caution">
    <text evidence="2">The sequence shown here is derived from an EMBL/GenBank/DDBJ whole genome shotgun (WGS) entry which is preliminary data.</text>
</comment>
<dbReference type="PATRIC" id="fig|1158606.3.peg.1829"/>
<dbReference type="InterPro" id="IPR003812">
    <property type="entry name" value="Fido"/>
</dbReference>
<name>R2RQ81_9ENTE</name>
<dbReference type="PANTHER" id="PTHR39426:SF1">
    <property type="entry name" value="HOMOLOGY TO DEATH-ON-CURING PROTEIN OF PHAGE P1"/>
    <property type="match status" value="1"/>
</dbReference>
<dbReference type="InterPro" id="IPR053737">
    <property type="entry name" value="Type_II_TA_Toxin"/>
</dbReference>
<dbReference type="EMBL" id="AJAP01000019">
    <property type="protein sequence ID" value="EOH85590.1"/>
    <property type="molecule type" value="Genomic_DNA"/>
</dbReference>
<dbReference type="InterPro" id="IPR006440">
    <property type="entry name" value="Doc"/>
</dbReference>
<dbReference type="PANTHER" id="PTHR39426">
    <property type="entry name" value="HOMOLOGY TO DEATH-ON-CURING PROTEIN OF PHAGE P1"/>
    <property type="match status" value="1"/>
</dbReference>
<dbReference type="GeneID" id="78364897"/>
<proteinExistence type="predicted"/>
<dbReference type="Gene3D" id="1.20.120.1870">
    <property type="entry name" value="Fic/DOC protein, Fido domain"/>
    <property type="match status" value="1"/>
</dbReference>
<dbReference type="eggNOG" id="COG3654">
    <property type="taxonomic scope" value="Bacteria"/>
</dbReference>
<dbReference type="OrthoDB" id="9802752at2"/>
<dbReference type="STRING" id="57732.RU94_GL001175"/>
<dbReference type="HOGENOM" id="CLU_115697_6_0_9"/>
<gene>
    <name evidence="2" type="ORF">UAS_01883</name>
</gene>
<dbReference type="Proteomes" id="UP000013777">
    <property type="component" value="Unassembled WGS sequence"/>
</dbReference>
<dbReference type="SUPFAM" id="SSF140931">
    <property type="entry name" value="Fic-like"/>
    <property type="match status" value="1"/>
</dbReference>
<evidence type="ECO:0000313" key="2">
    <source>
        <dbReference type="EMBL" id="EOH85590.1"/>
    </source>
</evidence>
<keyword evidence="3" id="KW-1185">Reference proteome</keyword>
<feature type="domain" description="Fido" evidence="1">
    <location>
        <begin position="4"/>
        <end position="128"/>
    </location>
</feature>
<dbReference type="RefSeq" id="WP_010754507.1">
    <property type="nucleotide sequence ID" value="NZ_ASVU01000001.1"/>
</dbReference>
<dbReference type="AlphaFoldDB" id="R2RQ81"/>
<sequence>MKYLTVKDIIKINAKLITTVSSGELIGLKDAAALDMAVNQPQQEVFGEELYPTIYDKASILAINLAKRHPFQNGNKRTALVSMITFLMMNGYTTSFTQEEAVQFILNITTSNQEFDLMKEEVAHFLETSGKVTKLSLDK</sequence>
<organism evidence="2 3">
    <name type="scientific">Enterococcus asini ATCC 700915</name>
    <dbReference type="NCBI Taxonomy" id="1158606"/>
    <lineage>
        <taxon>Bacteria</taxon>
        <taxon>Bacillati</taxon>
        <taxon>Bacillota</taxon>
        <taxon>Bacilli</taxon>
        <taxon>Lactobacillales</taxon>
        <taxon>Enterococcaceae</taxon>
        <taxon>Enterococcus</taxon>
    </lineage>
</organism>
<dbReference type="GO" id="GO:0016301">
    <property type="term" value="F:kinase activity"/>
    <property type="evidence" value="ECO:0007669"/>
    <property type="project" value="InterPro"/>
</dbReference>
<dbReference type="Pfam" id="PF02661">
    <property type="entry name" value="Fic"/>
    <property type="match status" value="1"/>
</dbReference>
<dbReference type="InterPro" id="IPR036597">
    <property type="entry name" value="Fido-like_dom_sf"/>
</dbReference>